<accession>A0A0A9BL83</accession>
<dbReference type="AlphaFoldDB" id="A0A0A9BL83"/>
<organism evidence="1">
    <name type="scientific">Arundo donax</name>
    <name type="common">Giant reed</name>
    <name type="synonym">Donax arundinaceus</name>
    <dbReference type="NCBI Taxonomy" id="35708"/>
    <lineage>
        <taxon>Eukaryota</taxon>
        <taxon>Viridiplantae</taxon>
        <taxon>Streptophyta</taxon>
        <taxon>Embryophyta</taxon>
        <taxon>Tracheophyta</taxon>
        <taxon>Spermatophyta</taxon>
        <taxon>Magnoliopsida</taxon>
        <taxon>Liliopsida</taxon>
        <taxon>Poales</taxon>
        <taxon>Poaceae</taxon>
        <taxon>PACMAD clade</taxon>
        <taxon>Arundinoideae</taxon>
        <taxon>Arundineae</taxon>
        <taxon>Arundo</taxon>
    </lineage>
</organism>
<reference evidence="1" key="2">
    <citation type="journal article" date="2015" name="Data Brief">
        <title>Shoot transcriptome of the giant reed, Arundo donax.</title>
        <authorList>
            <person name="Barrero R.A."/>
            <person name="Guerrero F.D."/>
            <person name="Moolhuijzen P."/>
            <person name="Goolsby J.A."/>
            <person name="Tidwell J."/>
            <person name="Bellgard S.E."/>
            <person name="Bellgard M.I."/>
        </authorList>
    </citation>
    <scope>NUCLEOTIDE SEQUENCE</scope>
    <source>
        <tissue evidence="1">Shoot tissue taken approximately 20 cm above the soil surface</tissue>
    </source>
</reference>
<sequence>MCKLGFLPAVSIMEVVWVCRKAC</sequence>
<reference evidence="1" key="1">
    <citation type="submission" date="2014-09" db="EMBL/GenBank/DDBJ databases">
        <authorList>
            <person name="Magalhaes I.L.F."/>
            <person name="Oliveira U."/>
            <person name="Santos F.R."/>
            <person name="Vidigal T.H.D.A."/>
            <person name="Brescovit A.D."/>
            <person name="Santos A.J."/>
        </authorList>
    </citation>
    <scope>NUCLEOTIDE SEQUENCE</scope>
    <source>
        <tissue evidence="1">Shoot tissue taken approximately 20 cm above the soil surface</tissue>
    </source>
</reference>
<evidence type="ECO:0000313" key="1">
    <source>
        <dbReference type="EMBL" id="JAD64724.1"/>
    </source>
</evidence>
<name>A0A0A9BL83_ARUDO</name>
<proteinExistence type="predicted"/>
<dbReference type="EMBL" id="GBRH01233171">
    <property type="protein sequence ID" value="JAD64724.1"/>
    <property type="molecule type" value="Transcribed_RNA"/>
</dbReference>
<protein>
    <submittedName>
        <fullName evidence="1">Uncharacterized protein</fullName>
    </submittedName>
</protein>